<name>A0AAV2K9U8_KNICA</name>
<evidence type="ECO:0000313" key="2">
    <source>
        <dbReference type="Proteomes" id="UP001497482"/>
    </source>
</evidence>
<dbReference type="Proteomes" id="UP001497482">
    <property type="component" value="Chromosome 17"/>
</dbReference>
<accession>A0AAV2K9U8</accession>
<evidence type="ECO:0000313" key="1">
    <source>
        <dbReference type="EMBL" id="CAL1586745.1"/>
    </source>
</evidence>
<dbReference type="EMBL" id="OZ035839">
    <property type="protein sequence ID" value="CAL1586745.1"/>
    <property type="molecule type" value="Genomic_DNA"/>
</dbReference>
<organism evidence="1 2">
    <name type="scientific">Knipowitschia caucasica</name>
    <name type="common">Caucasian dwarf goby</name>
    <name type="synonym">Pomatoschistus caucasicus</name>
    <dbReference type="NCBI Taxonomy" id="637954"/>
    <lineage>
        <taxon>Eukaryota</taxon>
        <taxon>Metazoa</taxon>
        <taxon>Chordata</taxon>
        <taxon>Craniata</taxon>
        <taxon>Vertebrata</taxon>
        <taxon>Euteleostomi</taxon>
        <taxon>Actinopterygii</taxon>
        <taxon>Neopterygii</taxon>
        <taxon>Teleostei</taxon>
        <taxon>Neoteleostei</taxon>
        <taxon>Acanthomorphata</taxon>
        <taxon>Gobiaria</taxon>
        <taxon>Gobiiformes</taxon>
        <taxon>Gobioidei</taxon>
        <taxon>Gobiidae</taxon>
        <taxon>Gobiinae</taxon>
        <taxon>Knipowitschia</taxon>
    </lineage>
</organism>
<protein>
    <submittedName>
        <fullName evidence="1">Uncharacterized protein</fullName>
    </submittedName>
</protein>
<dbReference type="AlphaFoldDB" id="A0AAV2K9U8"/>
<keyword evidence="2" id="KW-1185">Reference proteome</keyword>
<sequence>MKEMRTDVRKLSEENEDSDRVLEMAPLPRLNVVNVGVGLEAASPCVPGVSQEGGHLKPVGQQRRGRSIPSRAALAVTLQSPFIIAVQFPL</sequence>
<reference evidence="1 2" key="1">
    <citation type="submission" date="2024-04" db="EMBL/GenBank/DDBJ databases">
        <authorList>
            <person name="Waldvogel A.-M."/>
            <person name="Schoenle A."/>
        </authorList>
    </citation>
    <scope>NUCLEOTIDE SEQUENCE [LARGE SCALE GENOMIC DNA]</scope>
</reference>
<gene>
    <name evidence="1" type="ORF">KC01_LOCUS16755</name>
</gene>
<proteinExistence type="predicted"/>